<dbReference type="SMART" id="SM00285">
    <property type="entry name" value="PBD"/>
    <property type="match status" value="1"/>
</dbReference>
<name>A0A8N4EV66_ELAGV</name>
<dbReference type="PANTHER" id="PTHR46931:SF14">
    <property type="entry name" value="CRIB DOMAIN-CONTAINING PROTEIN RIC2"/>
    <property type="match status" value="1"/>
</dbReference>
<dbReference type="Pfam" id="PF00786">
    <property type="entry name" value="PBD"/>
    <property type="match status" value="1"/>
</dbReference>
<dbReference type="InterPro" id="IPR000095">
    <property type="entry name" value="CRIB_dom"/>
</dbReference>
<dbReference type="Proteomes" id="UP000504607">
    <property type="component" value="Chromosome 2"/>
</dbReference>
<sequence>MKSSLGLLPFPRHNISAGIQRLVKSFKSLFQLFPVYKEEDEEMEMEIGFPIDVQHVAHIGWDGSDSVSTMKSWDGAPDFLSLPSLSQREFESAMVAQADGSLSFP</sequence>
<evidence type="ECO:0000313" key="3">
    <source>
        <dbReference type="RefSeq" id="XP_029118492.1"/>
    </source>
</evidence>
<keyword evidence="2" id="KW-1185">Reference proteome</keyword>
<dbReference type="PROSITE" id="PS50108">
    <property type="entry name" value="CRIB"/>
    <property type="match status" value="1"/>
</dbReference>
<accession>A0A8N4EV66</accession>
<dbReference type="RefSeq" id="XP_029118492.1">
    <property type="nucleotide sequence ID" value="XM_029262659.1"/>
</dbReference>
<evidence type="ECO:0000313" key="2">
    <source>
        <dbReference type="Proteomes" id="UP000504607"/>
    </source>
</evidence>
<organism evidence="2 3">
    <name type="scientific">Elaeis guineensis var. tenera</name>
    <name type="common">Oil palm</name>
    <dbReference type="NCBI Taxonomy" id="51953"/>
    <lineage>
        <taxon>Eukaryota</taxon>
        <taxon>Viridiplantae</taxon>
        <taxon>Streptophyta</taxon>
        <taxon>Embryophyta</taxon>
        <taxon>Tracheophyta</taxon>
        <taxon>Spermatophyta</taxon>
        <taxon>Magnoliopsida</taxon>
        <taxon>Liliopsida</taxon>
        <taxon>Arecaceae</taxon>
        <taxon>Arecoideae</taxon>
        <taxon>Cocoseae</taxon>
        <taxon>Elaeidinae</taxon>
        <taxon>Elaeis</taxon>
    </lineage>
</organism>
<feature type="domain" description="CRIB" evidence="1">
    <location>
        <begin position="47"/>
        <end position="60"/>
    </location>
</feature>
<evidence type="ECO:0000259" key="1">
    <source>
        <dbReference type="PROSITE" id="PS50108"/>
    </source>
</evidence>
<gene>
    <name evidence="3" type="primary">LOC105038897</name>
</gene>
<dbReference type="OrthoDB" id="678664at2759"/>
<reference evidence="3" key="1">
    <citation type="submission" date="2025-08" db="UniProtKB">
        <authorList>
            <consortium name="RefSeq"/>
        </authorList>
    </citation>
    <scope>IDENTIFICATION</scope>
</reference>
<dbReference type="PANTHER" id="PTHR46931">
    <property type="entry name" value="CRIB DOMAIN-CONTAINING PROTEIN RIC2"/>
    <property type="match status" value="1"/>
</dbReference>
<proteinExistence type="predicted"/>
<protein>
    <submittedName>
        <fullName evidence="3">CRIB domain-containing protein RIC4-like</fullName>
    </submittedName>
</protein>
<dbReference type="AlphaFoldDB" id="A0A8N4EV66"/>
<dbReference type="InterPro" id="IPR044509">
    <property type="entry name" value="RIC2/4"/>
</dbReference>